<accession>A0AAV3B183</accession>
<evidence type="ECO:0000256" key="1">
    <source>
        <dbReference type="SAM" id="Phobius"/>
    </source>
</evidence>
<feature type="transmembrane region" description="Helical" evidence="1">
    <location>
        <begin position="54"/>
        <end position="75"/>
    </location>
</feature>
<keyword evidence="1" id="KW-1133">Transmembrane helix</keyword>
<keyword evidence="1" id="KW-0472">Membrane</keyword>
<proteinExistence type="predicted"/>
<organism evidence="2 3">
    <name type="scientific">Pyxicephalus adspersus</name>
    <name type="common">African bullfrog</name>
    <dbReference type="NCBI Taxonomy" id="30357"/>
    <lineage>
        <taxon>Eukaryota</taxon>
        <taxon>Metazoa</taxon>
        <taxon>Chordata</taxon>
        <taxon>Craniata</taxon>
        <taxon>Vertebrata</taxon>
        <taxon>Euteleostomi</taxon>
        <taxon>Amphibia</taxon>
        <taxon>Batrachia</taxon>
        <taxon>Anura</taxon>
        <taxon>Neobatrachia</taxon>
        <taxon>Ranoidea</taxon>
        <taxon>Pyxicephalidae</taxon>
        <taxon>Pyxicephalinae</taxon>
        <taxon>Pyxicephalus</taxon>
    </lineage>
</organism>
<dbReference type="EMBL" id="DYDO01000002">
    <property type="protein sequence ID" value="DBA31280.1"/>
    <property type="molecule type" value="Genomic_DNA"/>
</dbReference>
<keyword evidence="3" id="KW-1185">Reference proteome</keyword>
<sequence>MASDAGRKQFWKRNVSKVPGSIQHVYGAQHPPFDPVLHGTNVLAFTDDDLIEVLLPRLVSLQLLIFLFSIAVFCIKVELHEYCFPSILVWNQVKW</sequence>
<name>A0AAV3B183_PYXAD</name>
<comment type="caution">
    <text evidence="2">The sequence shown here is derived from an EMBL/GenBank/DDBJ whole genome shotgun (WGS) entry which is preliminary data.</text>
</comment>
<gene>
    <name evidence="2" type="ORF">GDO54_007156</name>
</gene>
<dbReference type="Proteomes" id="UP001181693">
    <property type="component" value="Unassembled WGS sequence"/>
</dbReference>
<protein>
    <submittedName>
        <fullName evidence="2">Uncharacterized protein</fullName>
    </submittedName>
</protein>
<dbReference type="AlphaFoldDB" id="A0AAV3B183"/>
<reference evidence="2" key="1">
    <citation type="thesis" date="2020" institute="ProQuest LLC" country="789 East Eisenhower Parkway, Ann Arbor, MI, USA">
        <title>Comparative Genomics and Chromosome Evolution.</title>
        <authorList>
            <person name="Mudd A.B."/>
        </authorList>
    </citation>
    <scope>NUCLEOTIDE SEQUENCE</scope>
    <source>
        <strain evidence="2">1538</strain>
        <tissue evidence="2">Blood</tissue>
    </source>
</reference>
<evidence type="ECO:0000313" key="3">
    <source>
        <dbReference type="Proteomes" id="UP001181693"/>
    </source>
</evidence>
<keyword evidence="1" id="KW-0812">Transmembrane</keyword>
<evidence type="ECO:0000313" key="2">
    <source>
        <dbReference type="EMBL" id="DBA31280.1"/>
    </source>
</evidence>